<dbReference type="Gene3D" id="3.90.190.10">
    <property type="entry name" value="Protein tyrosine phosphatase superfamily"/>
    <property type="match status" value="1"/>
</dbReference>
<dbReference type="GO" id="GO:0004721">
    <property type="term" value="F:phosphoprotein phosphatase activity"/>
    <property type="evidence" value="ECO:0007669"/>
    <property type="project" value="InterPro"/>
</dbReference>
<dbReference type="PANTHER" id="PTHR31126:SF1">
    <property type="entry name" value="TYROSINE SPECIFIC PROTEIN PHOSPHATASES DOMAIN-CONTAINING PROTEIN"/>
    <property type="match status" value="1"/>
</dbReference>
<dbReference type="InterPro" id="IPR026893">
    <property type="entry name" value="Tyr/Ser_Pase_IphP-type"/>
</dbReference>
<keyword evidence="2" id="KW-1185">Reference proteome</keyword>
<protein>
    <recommendedName>
        <fullName evidence="3">Tyrosine-protein phosphatase</fullName>
    </recommendedName>
</protein>
<evidence type="ECO:0000313" key="1">
    <source>
        <dbReference type="EMBL" id="OCB85410.1"/>
    </source>
</evidence>
<comment type="caution">
    <text evidence="1">The sequence shown here is derived from an EMBL/GenBank/DDBJ whole genome shotgun (WGS) entry which is preliminary data.</text>
</comment>
<reference evidence="1" key="1">
    <citation type="submission" date="2016-06" db="EMBL/GenBank/DDBJ databases">
        <title>Draft Genome sequence of the fungus Inonotus baumii.</title>
        <authorList>
            <person name="Zhu H."/>
            <person name="Lin W."/>
        </authorList>
    </citation>
    <scope>NUCLEOTIDE SEQUENCE</scope>
    <source>
        <strain evidence="1">821</strain>
    </source>
</reference>
<dbReference type="Proteomes" id="UP000757232">
    <property type="component" value="Unassembled WGS sequence"/>
</dbReference>
<dbReference type="OrthoDB" id="449382at2759"/>
<proteinExistence type="predicted"/>
<gene>
    <name evidence="1" type="ORF">A7U60_g7419</name>
</gene>
<name>A0A9Q5MZY4_SANBA</name>
<dbReference type="AlphaFoldDB" id="A0A9Q5MZY4"/>
<sequence>MISEVTVHDLNTLEPLDSEWVQQRLANFPFVRIDGVTNVRSLGPYPVKPQSQEDASIRLLTRPCQLFRSAEVSGITEQGKVQMRELGITRVFDLRSDTEMEKYDTPVPQIEGVEVIRAPVFQIEDYSPEVMARRFQLYASGKTEAFMELYSQILDNGGQAFAEILKHLTRFNPKAGKDRTAVIAAILLSLAGVDDEIIADDYELTRIGREPVRTKILQRLSKEPIFAENKDAALNMLTSRRETMLAFLQMLREKYSGAEGYVQKCCGLSKADIETIRRNLVGKANS</sequence>
<organism evidence="1 2">
    <name type="scientific">Sanghuangporus baumii</name>
    <name type="common">Phellinus baumii</name>
    <dbReference type="NCBI Taxonomy" id="108892"/>
    <lineage>
        <taxon>Eukaryota</taxon>
        <taxon>Fungi</taxon>
        <taxon>Dikarya</taxon>
        <taxon>Basidiomycota</taxon>
        <taxon>Agaricomycotina</taxon>
        <taxon>Agaricomycetes</taxon>
        <taxon>Hymenochaetales</taxon>
        <taxon>Hymenochaetaceae</taxon>
        <taxon>Sanghuangporus</taxon>
    </lineage>
</organism>
<accession>A0A9Q5MZY4</accession>
<dbReference type="SUPFAM" id="SSF52799">
    <property type="entry name" value="(Phosphotyrosine protein) phosphatases II"/>
    <property type="match status" value="1"/>
</dbReference>
<evidence type="ECO:0000313" key="2">
    <source>
        <dbReference type="Proteomes" id="UP000757232"/>
    </source>
</evidence>
<dbReference type="Pfam" id="PF13350">
    <property type="entry name" value="Y_phosphatase3"/>
    <property type="match status" value="1"/>
</dbReference>
<dbReference type="PANTHER" id="PTHR31126">
    <property type="entry name" value="TYROSINE-PROTEIN PHOSPHATASE"/>
    <property type="match status" value="1"/>
</dbReference>
<dbReference type="InterPro" id="IPR029021">
    <property type="entry name" value="Prot-tyrosine_phosphatase-like"/>
</dbReference>
<evidence type="ECO:0008006" key="3">
    <source>
        <dbReference type="Google" id="ProtNLM"/>
    </source>
</evidence>
<dbReference type="EMBL" id="LNZH02000209">
    <property type="protein sequence ID" value="OCB85410.1"/>
    <property type="molecule type" value="Genomic_DNA"/>
</dbReference>